<dbReference type="EMBL" id="BMMH01000002">
    <property type="protein sequence ID" value="GGL02568.1"/>
    <property type="molecule type" value="Genomic_DNA"/>
</dbReference>
<comment type="caution">
    <text evidence="2">The sequence shown here is derived from an EMBL/GenBank/DDBJ whole genome shotgun (WGS) entry which is preliminary data.</text>
</comment>
<feature type="region of interest" description="Disordered" evidence="1">
    <location>
        <begin position="62"/>
        <end position="91"/>
    </location>
</feature>
<keyword evidence="3" id="KW-1185">Reference proteome</keyword>
<evidence type="ECO:0000313" key="3">
    <source>
        <dbReference type="Proteomes" id="UP000638263"/>
    </source>
</evidence>
<accession>A0A917RDV6</accession>
<protein>
    <submittedName>
        <fullName evidence="2">Uncharacterized protein</fullName>
    </submittedName>
</protein>
<sequence length="170" mass="18885">MVPPMLRCGAHLLSCVLVQLQFELVHISAPKVNNCQYGLPILGVQETPYAYIVLASIAQLPSRPRSRDPADDLDQTAGESDEELEHPDFRYRDRRPGPGIWLPRYGFHPTVVERARTPAIEARGAGPKDPRCRTGHGVRRGKCGTEVADMVPDMSAADTFRPFRAVERIA</sequence>
<name>A0A917RDV6_9NOCA</name>
<reference evidence="2" key="2">
    <citation type="submission" date="2020-09" db="EMBL/GenBank/DDBJ databases">
        <authorList>
            <person name="Sun Q."/>
            <person name="Zhou Y."/>
        </authorList>
    </citation>
    <scope>NUCLEOTIDE SEQUENCE</scope>
    <source>
        <strain evidence="2">CGMCC 4.3508</strain>
    </source>
</reference>
<proteinExistence type="predicted"/>
<evidence type="ECO:0000313" key="2">
    <source>
        <dbReference type="EMBL" id="GGL02568.1"/>
    </source>
</evidence>
<dbReference type="Proteomes" id="UP000638263">
    <property type="component" value="Unassembled WGS sequence"/>
</dbReference>
<feature type="compositionally biased region" description="Acidic residues" evidence="1">
    <location>
        <begin position="71"/>
        <end position="85"/>
    </location>
</feature>
<reference evidence="2" key="1">
    <citation type="journal article" date="2014" name="Int. J. Syst. Evol. Microbiol.">
        <title>Complete genome sequence of Corynebacterium casei LMG S-19264T (=DSM 44701T), isolated from a smear-ripened cheese.</title>
        <authorList>
            <consortium name="US DOE Joint Genome Institute (JGI-PGF)"/>
            <person name="Walter F."/>
            <person name="Albersmeier A."/>
            <person name="Kalinowski J."/>
            <person name="Ruckert C."/>
        </authorList>
    </citation>
    <scope>NUCLEOTIDE SEQUENCE</scope>
    <source>
        <strain evidence="2">CGMCC 4.3508</strain>
    </source>
</reference>
<evidence type="ECO:0000256" key="1">
    <source>
        <dbReference type="SAM" id="MobiDB-lite"/>
    </source>
</evidence>
<gene>
    <name evidence="2" type="ORF">GCM10011588_16650</name>
</gene>
<dbReference type="AlphaFoldDB" id="A0A917RDV6"/>
<organism evidence="2 3">
    <name type="scientific">Nocardia jinanensis</name>
    <dbReference type="NCBI Taxonomy" id="382504"/>
    <lineage>
        <taxon>Bacteria</taxon>
        <taxon>Bacillati</taxon>
        <taxon>Actinomycetota</taxon>
        <taxon>Actinomycetes</taxon>
        <taxon>Mycobacteriales</taxon>
        <taxon>Nocardiaceae</taxon>
        <taxon>Nocardia</taxon>
    </lineage>
</organism>